<feature type="chain" id="PRO_5045680420" description="Small secreted protein" evidence="1">
    <location>
        <begin position="28"/>
        <end position="136"/>
    </location>
</feature>
<dbReference type="EMBL" id="JAJVDC020000096">
    <property type="protein sequence ID" value="KAL1625200.1"/>
    <property type="molecule type" value="Genomic_DNA"/>
</dbReference>
<reference evidence="2 3" key="1">
    <citation type="submission" date="2024-02" db="EMBL/GenBank/DDBJ databases">
        <title>De novo assembly and annotation of 12 fungi associated with fruit tree decline syndrome in Ontario, Canada.</title>
        <authorList>
            <person name="Sulman M."/>
            <person name="Ellouze W."/>
            <person name="Ilyukhin E."/>
        </authorList>
    </citation>
    <scope>NUCLEOTIDE SEQUENCE [LARGE SCALE GENOMIC DNA]</scope>
    <source>
        <strain evidence="2 3">M1-105</strain>
    </source>
</reference>
<sequence>MKFFSTAITTAVLGLFIASSAAAPAEALEARDDCVVNAKIISDWSEDGLRRYRIAFSTTKSGVDMKSAACTYWHQADPATNCASSSNNVACYHSTAEDSWVVDENEVAGPAGKSIVDCMVKNFITTFAGNTGCRAG</sequence>
<keyword evidence="1" id="KW-0732">Signal</keyword>
<gene>
    <name evidence="2" type="ORF">SLS56_007395</name>
</gene>
<evidence type="ECO:0000313" key="2">
    <source>
        <dbReference type="EMBL" id="KAL1625200.1"/>
    </source>
</evidence>
<feature type="signal peptide" evidence="1">
    <location>
        <begin position="1"/>
        <end position="27"/>
    </location>
</feature>
<evidence type="ECO:0000256" key="1">
    <source>
        <dbReference type="SAM" id="SignalP"/>
    </source>
</evidence>
<comment type="caution">
    <text evidence="2">The sequence shown here is derived from an EMBL/GenBank/DDBJ whole genome shotgun (WGS) entry which is preliminary data.</text>
</comment>
<protein>
    <recommendedName>
        <fullName evidence="4">Small secreted protein</fullName>
    </recommendedName>
</protein>
<name>A0ABR3SMZ9_9PEZI</name>
<organism evidence="2 3">
    <name type="scientific">Neofusicoccum ribis</name>
    <dbReference type="NCBI Taxonomy" id="45134"/>
    <lineage>
        <taxon>Eukaryota</taxon>
        <taxon>Fungi</taxon>
        <taxon>Dikarya</taxon>
        <taxon>Ascomycota</taxon>
        <taxon>Pezizomycotina</taxon>
        <taxon>Dothideomycetes</taxon>
        <taxon>Dothideomycetes incertae sedis</taxon>
        <taxon>Botryosphaeriales</taxon>
        <taxon>Botryosphaeriaceae</taxon>
        <taxon>Neofusicoccum</taxon>
    </lineage>
</organism>
<dbReference type="Proteomes" id="UP001521116">
    <property type="component" value="Unassembled WGS sequence"/>
</dbReference>
<proteinExistence type="predicted"/>
<keyword evidence="3" id="KW-1185">Reference proteome</keyword>
<accession>A0ABR3SMZ9</accession>
<evidence type="ECO:0008006" key="4">
    <source>
        <dbReference type="Google" id="ProtNLM"/>
    </source>
</evidence>
<evidence type="ECO:0000313" key="3">
    <source>
        <dbReference type="Proteomes" id="UP001521116"/>
    </source>
</evidence>